<reference evidence="5 6" key="1">
    <citation type="journal article" date="2015" name="Nature">
        <title>rRNA introns, odd ribosomes, and small enigmatic genomes across a large radiation of phyla.</title>
        <authorList>
            <person name="Brown C.T."/>
            <person name="Hug L.A."/>
            <person name="Thomas B.C."/>
            <person name="Sharon I."/>
            <person name="Castelle C.J."/>
            <person name="Singh A."/>
            <person name="Wilkins M.J."/>
            <person name="Williams K.H."/>
            <person name="Banfield J.F."/>
        </authorList>
    </citation>
    <scope>NUCLEOTIDE SEQUENCE [LARGE SCALE GENOMIC DNA]</scope>
</reference>
<accession>A0A0G1PI07</accession>
<dbReference type="PROSITE" id="PS51203">
    <property type="entry name" value="CS"/>
    <property type="match status" value="1"/>
</dbReference>
<dbReference type="SUPFAM" id="SSF49764">
    <property type="entry name" value="HSP20-like chaperones"/>
    <property type="match status" value="1"/>
</dbReference>
<dbReference type="AlphaFoldDB" id="A0A0G1PI07"/>
<comment type="caution">
    <text evidence="5">The sequence shown here is derived from an EMBL/GenBank/DDBJ whole genome shotgun (WGS) entry which is preliminary data.</text>
</comment>
<protein>
    <submittedName>
        <fullName evidence="5">Heat shock protein Hsp20</fullName>
    </submittedName>
</protein>
<dbReference type="InterPro" id="IPR008978">
    <property type="entry name" value="HSP20-like_chaperone"/>
</dbReference>
<evidence type="ECO:0000313" key="5">
    <source>
        <dbReference type="EMBL" id="KKU32424.1"/>
    </source>
</evidence>
<comment type="similarity">
    <text evidence="1 2">Belongs to the small heat shock protein (HSP20) family.</text>
</comment>
<dbReference type="PANTHER" id="PTHR11527">
    <property type="entry name" value="HEAT-SHOCK PROTEIN 20 FAMILY MEMBER"/>
    <property type="match status" value="1"/>
</dbReference>
<evidence type="ECO:0000256" key="2">
    <source>
        <dbReference type="RuleBase" id="RU003616"/>
    </source>
</evidence>
<evidence type="ECO:0000256" key="1">
    <source>
        <dbReference type="PROSITE-ProRule" id="PRU00285"/>
    </source>
</evidence>
<dbReference type="Pfam" id="PF00011">
    <property type="entry name" value="HSP20"/>
    <property type="match status" value="1"/>
</dbReference>
<organism evidence="5 6">
    <name type="scientific">Candidatus Uhrbacteria bacterium GW2011_GWF2_46_218</name>
    <dbReference type="NCBI Taxonomy" id="1619001"/>
    <lineage>
        <taxon>Bacteria</taxon>
        <taxon>Candidatus Uhriibacteriota</taxon>
    </lineage>
</organism>
<dbReference type="CDD" id="cd06464">
    <property type="entry name" value="ACD_sHsps-like"/>
    <property type="match status" value="1"/>
</dbReference>
<dbReference type="Proteomes" id="UP000034705">
    <property type="component" value="Unassembled WGS sequence"/>
</dbReference>
<evidence type="ECO:0000259" key="3">
    <source>
        <dbReference type="PROSITE" id="PS01031"/>
    </source>
</evidence>
<dbReference type="Gene3D" id="2.60.40.790">
    <property type="match status" value="1"/>
</dbReference>
<sequence length="145" mass="16581">MSLIRWSPFFSVDPFEDREKFFEGFPSTPRRSLQGFLPSVDLSQTKDTVVVEIPLAGVDPEKVDISIKNDVLHVKGTTEKKTEVEDRNYMHREIRYGMFERSIPLPVHVQGERATAISENGLLKISVPKVEPAKSEKKIKVRVEK</sequence>
<gene>
    <name evidence="5" type="ORF">UX45_C0017G0005</name>
</gene>
<dbReference type="EMBL" id="LCMG01000017">
    <property type="protein sequence ID" value="KKU32424.1"/>
    <property type="molecule type" value="Genomic_DNA"/>
</dbReference>
<evidence type="ECO:0000313" key="6">
    <source>
        <dbReference type="Proteomes" id="UP000034705"/>
    </source>
</evidence>
<keyword evidence="5" id="KW-0346">Stress response</keyword>
<feature type="domain" description="SHSP" evidence="3">
    <location>
        <begin position="31"/>
        <end position="144"/>
    </location>
</feature>
<name>A0A0G1PI07_9BACT</name>
<feature type="domain" description="CS" evidence="4">
    <location>
        <begin position="35"/>
        <end position="140"/>
    </location>
</feature>
<dbReference type="InterPro" id="IPR002068">
    <property type="entry name" value="A-crystallin/Hsp20_dom"/>
</dbReference>
<dbReference type="PROSITE" id="PS01031">
    <property type="entry name" value="SHSP"/>
    <property type="match status" value="1"/>
</dbReference>
<dbReference type="InterPro" id="IPR031107">
    <property type="entry name" value="Small_HSP"/>
</dbReference>
<proteinExistence type="inferred from homology"/>
<dbReference type="InterPro" id="IPR007052">
    <property type="entry name" value="CS_dom"/>
</dbReference>
<evidence type="ECO:0000259" key="4">
    <source>
        <dbReference type="PROSITE" id="PS51203"/>
    </source>
</evidence>